<name>A0AAD8JSR1_TARER</name>
<evidence type="ECO:0000256" key="3">
    <source>
        <dbReference type="SAM" id="SignalP"/>
    </source>
</evidence>
<dbReference type="Proteomes" id="UP001229421">
    <property type="component" value="Unassembled WGS sequence"/>
</dbReference>
<keyword evidence="2" id="KW-1133">Transmembrane helix</keyword>
<feature type="compositionally biased region" description="Low complexity" evidence="1">
    <location>
        <begin position="110"/>
        <end position="138"/>
    </location>
</feature>
<feature type="region of interest" description="Disordered" evidence="1">
    <location>
        <begin position="95"/>
        <end position="153"/>
    </location>
</feature>
<feature type="signal peptide" evidence="3">
    <location>
        <begin position="1"/>
        <end position="24"/>
    </location>
</feature>
<dbReference type="EMBL" id="JAUHHV010000011">
    <property type="protein sequence ID" value="KAK1408966.1"/>
    <property type="molecule type" value="Genomic_DNA"/>
</dbReference>
<keyword evidence="5" id="KW-1185">Reference proteome</keyword>
<comment type="caution">
    <text evidence="4">The sequence shown here is derived from an EMBL/GenBank/DDBJ whole genome shotgun (WGS) entry which is preliminary data.</text>
</comment>
<organism evidence="4 5">
    <name type="scientific">Tagetes erecta</name>
    <name type="common">African marigold</name>
    <dbReference type="NCBI Taxonomy" id="13708"/>
    <lineage>
        <taxon>Eukaryota</taxon>
        <taxon>Viridiplantae</taxon>
        <taxon>Streptophyta</taxon>
        <taxon>Embryophyta</taxon>
        <taxon>Tracheophyta</taxon>
        <taxon>Spermatophyta</taxon>
        <taxon>Magnoliopsida</taxon>
        <taxon>eudicotyledons</taxon>
        <taxon>Gunneridae</taxon>
        <taxon>Pentapetalae</taxon>
        <taxon>asterids</taxon>
        <taxon>campanulids</taxon>
        <taxon>Asterales</taxon>
        <taxon>Asteraceae</taxon>
        <taxon>Asteroideae</taxon>
        <taxon>Heliantheae alliance</taxon>
        <taxon>Tageteae</taxon>
        <taxon>Tagetes</taxon>
    </lineage>
</organism>
<proteinExistence type="predicted"/>
<accession>A0AAD8JSR1</accession>
<gene>
    <name evidence="4" type="ORF">QVD17_41154</name>
</gene>
<feature type="chain" id="PRO_5042281272" evidence="3">
    <location>
        <begin position="25"/>
        <end position="200"/>
    </location>
</feature>
<evidence type="ECO:0000256" key="2">
    <source>
        <dbReference type="SAM" id="Phobius"/>
    </source>
</evidence>
<keyword evidence="2" id="KW-0812">Transmembrane</keyword>
<reference evidence="4" key="1">
    <citation type="journal article" date="2023" name="bioRxiv">
        <title>Improved chromosome-level genome assembly for marigold (Tagetes erecta).</title>
        <authorList>
            <person name="Jiang F."/>
            <person name="Yuan L."/>
            <person name="Wang S."/>
            <person name="Wang H."/>
            <person name="Xu D."/>
            <person name="Wang A."/>
            <person name="Fan W."/>
        </authorList>
    </citation>
    <scope>NUCLEOTIDE SEQUENCE</scope>
    <source>
        <strain evidence="4">WSJ</strain>
        <tissue evidence="4">Leaf</tissue>
    </source>
</reference>
<sequence>MSIFQLNRLLLAAATCCLAAAAQAFIRFVSKPSSDRNSLFLSAAAPRLHQILSASAVLLPPSLTAAAAAAYLLPPLTFCRRLRIDVEENDIANKRKKASTSHTNDIIEPENQQHVTQEVENQQQNVTQEPENQQNPNVFEAPQGPKSNTNEVDLNNLERDPAKQKQMWNYPVDLREQVRRAYLSLGPFQLHLKEYPSNDT</sequence>
<feature type="transmembrane region" description="Helical" evidence="2">
    <location>
        <begin position="48"/>
        <end position="73"/>
    </location>
</feature>
<keyword evidence="2" id="KW-0472">Membrane</keyword>
<dbReference type="AlphaFoldDB" id="A0AAD8JSR1"/>
<evidence type="ECO:0000256" key="1">
    <source>
        <dbReference type="SAM" id="MobiDB-lite"/>
    </source>
</evidence>
<evidence type="ECO:0000313" key="4">
    <source>
        <dbReference type="EMBL" id="KAK1408966.1"/>
    </source>
</evidence>
<protein>
    <submittedName>
        <fullName evidence="4">Uncharacterized protein</fullName>
    </submittedName>
</protein>
<evidence type="ECO:0000313" key="5">
    <source>
        <dbReference type="Proteomes" id="UP001229421"/>
    </source>
</evidence>
<keyword evidence="3" id="KW-0732">Signal</keyword>